<dbReference type="SMART" id="SM00342">
    <property type="entry name" value="HTH_ARAC"/>
    <property type="match status" value="1"/>
</dbReference>
<dbReference type="PROSITE" id="PS00041">
    <property type="entry name" value="HTH_ARAC_FAMILY_1"/>
    <property type="match status" value="1"/>
</dbReference>
<dbReference type="Proteomes" id="UP000318939">
    <property type="component" value="Chromosome"/>
</dbReference>
<dbReference type="InterPro" id="IPR009057">
    <property type="entry name" value="Homeodomain-like_sf"/>
</dbReference>
<dbReference type="InterPro" id="IPR050204">
    <property type="entry name" value="AraC_XylS_family_regulators"/>
</dbReference>
<gene>
    <name evidence="5" type="ORF">PR018_09485</name>
</gene>
<dbReference type="PANTHER" id="PTHR46796">
    <property type="entry name" value="HTH-TYPE TRANSCRIPTIONAL ACTIVATOR RHAS-RELATED"/>
    <property type="match status" value="1"/>
</dbReference>
<dbReference type="InterPro" id="IPR032783">
    <property type="entry name" value="AraC_lig"/>
</dbReference>
<organism evidence="5 6">
    <name type="scientific">Rhizobium rhododendri</name>
    <dbReference type="NCBI Taxonomy" id="2506430"/>
    <lineage>
        <taxon>Bacteria</taxon>
        <taxon>Pseudomonadati</taxon>
        <taxon>Pseudomonadota</taxon>
        <taxon>Alphaproteobacteria</taxon>
        <taxon>Hyphomicrobiales</taxon>
        <taxon>Rhizobiaceae</taxon>
        <taxon>Rhizobium/Agrobacterium group</taxon>
        <taxon>Rhizobium</taxon>
    </lineage>
</organism>
<keyword evidence="2" id="KW-0238">DNA-binding</keyword>
<dbReference type="PANTHER" id="PTHR46796:SF7">
    <property type="entry name" value="ARAC FAMILY TRANSCRIPTIONAL REGULATOR"/>
    <property type="match status" value="1"/>
</dbReference>
<dbReference type="InterPro" id="IPR018060">
    <property type="entry name" value="HTH_AraC"/>
</dbReference>
<proteinExistence type="predicted"/>
<dbReference type="RefSeq" id="WP_142823268.1">
    <property type="nucleotide sequence ID" value="NZ_CP117267.1"/>
</dbReference>
<evidence type="ECO:0000256" key="3">
    <source>
        <dbReference type="ARBA" id="ARBA00023163"/>
    </source>
</evidence>
<accession>A0ABY8IE30</accession>
<dbReference type="PROSITE" id="PS01124">
    <property type="entry name" value="HTH_ARAC_FAMILY_2"/>
    <property type="match status" value="1"/>
</dbReference>
<keyword evidence="3" id="KW-0804">Transcription</keyword>
<evidence type="ECO:0000259" key="4">
    <source>
        <dbReference type="PROSITE" id="PS01124"/>
    </source>
</evidence>
<dbReference type="Pfam" id="PF12833">
    <property type="entry name" value="HTH_18"/>
    <property type="match status" value="1"/>
</dbReference>
<reference evidence="5" key="2">
    <citation type="journal article" date="2023" name="MicrobiologyOpen">
        <title>Genomics of the tumorigenes clade of the family Rhizobiaceae and description of Rhizobium rhododendri sp. nov.</title>
        <authorList>
            <person name="Kuzmanovic N."/>
            <person name="diCenzo G.C."/>
            <person name="Bunk B."/>
            <person name="Sproeer C."/>
            <person name="Fruehling A."/>
            <person name="Neumann-Schaal M."/>
            <person name="Overmann J."/>
            <person name="Smalla K."/>
        </authorList>
    </citation>
    <scope>NUCLEOTIDE SEQUENCE</scope>
    <source>
        <strain evidence="5">Rho-6.2</strain>
    </source>
</reference>
<dbReference type="InterPro" id="IPR018062">
    <property type="entry name" value="HTH_AraC-typ_CS"/>
</dbReference>
<dbReference type="InterPro" id="IPR020449">
    <property type="entry name" value="Tscrpt_reg_AraC-type_HTH"/>
</dbReference>
<dbReference type="SUPFAM" id="SSF46689">
    <property type="entry name" value="Homeodomain-like"/>
    <property type="match status" value="2"/>
</dbReference>
<keyword evidence="1" id="KW-0805">Transcription regulation</keyword>
<dbReference type="Pfam" id="PF12852">
    <property type="entry name" value="Cupin_6"/>
    <property type="match status" value="1"/>
</dbReference>
<evidence type="ECO:0000256" key="2">
    <source>
        <dbReference type="ARBA" id="ARBA00023125"/>
    </source>
</evidence>
<keyword evidence="6" id="KW-1185">Reference proteome</keyword>
<dbReference type="Gene3D" id="1.10.10.60">
    <property type="entry name" value="Homeodomain-like"/>
    <property type="match status" value="2"/>
</dbReference>
<name>A0ABY8IE30_9HYPH</name>
<evidence type="ECO:0000313" key="6">
    <source>
        <dbReference type="Proteomes" id="UP000318939"/>
    </source>
</evidence>
<protein>
    <submittedName>
        <fullName evidence="5">AraC family transcriptional regulator</fullName>
    </submittedName>
</protein>
<dbReference type="PRINTS" id="PR00032">
    <property type="entry name" value="HTHARAC"/>
</dbReference>
<evidence type="ECO:0000313" key="5">
    <source>
        <dbReference type="EMBL" id="WFS21426.1"/>
    </source>
</evidence>
<reference evidence="5" key="1">
    <citation type="journal article" date="2019" name="Phytopathology">
        <title>A Novel Group of Rhizobium tumorigenes-Like Agrobacteria Associated with Crown Gall Disease of Rhododendron and Blueberry.</title>
        <authorList>
            <person name="Kuzmanovic N."/>
            <person name="Behrens P."/>
            <person name="Idczak E."/>
            <person name="Wagner S."/>
            <person name="Gotz M."/>
            <person name="Sproer C."/>
            <person name="Bunk B."/>
            <person name="Overmann J."/>
            <person name="Smalla K."/>
        </authorList>
    </citation>
    <scope>NUCLEOTIDE SEQUENCE</scope>
    <source>
        <strain evidence="5">Rho-6.2</strain>
    </source>
</reference>
<evidence type="ECO:0000256" key="1">
    <source>
        <dbReference type="ARBA" id="ARBA00023015"/>
    </source>
</evidence>
<feature type="domain" description="HTH araC/xylS-type" evidence="4">
    <location>
        <begin position="215"/>
        <end position="313"/>
    </location>
</feature>
<sequence length="318" mass="35114">MESTLVSRSSILASDPLSDVLSLVKTRGYMSGGLDFGGNWSYSFAADSAFRCFAIVSGQCWLSVADGPDPILLREGEFFALPHGHRFSLASDPAIDPGNIYDEVDGPLNGRVLQIGGGGNCCLFGTIFTFRQELSSHLLNALPEILHIDDGADRYALKAYLDRMMALLRHPQPGSVLVAEYLAETMLVEVLRLHLAQQAEIGIGWLFALSDKRLNRAVTAIHEQPGHRWSVRQLAERAGMSRSAFAFRFKEKVGVSVMEYVVQWRMMLAADRLLTTPDTIANIASNLGYDSESAFVFAFRREMGCTPRQYSRRAARGA</sequence>
<dbReference type="EMBL" id="CP117267">
    <property type="protein sequence ID" value="WFS21426.1"/>
    <property type="molecule type" value="Genomic_DNA"/>
</dbReference>